<organism evidence="9 10">
    <name type="scientific">Citrus unshiu</name>
    <name type="common">Satsuma mandarin</name>
    <name type="synonym">Citrus nobilis var. unshiu</name>
    <dbReference type="NCBI Taxonomy" id="55188"/>
    <lineage>
        <taxon>Eukaryota</taxon>
        <taxon>Viridiplantae</taxon>
        <taxon>Streptophyta</taxon>
        <taxon>Embryophyta</taxon>
        <taxon>Tracheophyta</taxon>
        <taxon>Spermatophyta</taxon>
        <taxon>Magnoliopsida</taxon>
        <taxon>eudicotyledons</taxon>
        <taxon>Gunneridae</taxon>
        <taxon>Pentapetalae</taxon>
        <taxon>rosids</taxon>
        <taxon>malvids</taxon>
        <taxon>Sapindales</taxon>
        <taxon>Rutaceae</taxon>
        <taxon>Aurantioideae</taxon>
        <taxon>Citrus</taxon>
    </lineage>
</organism>
<dbReference type="Proteomes" id="UP000236630">
    <property type="component" value="Unassembled WGS sequence"/>
</dbReference>
<name>A0A2H5PML6_CITUN</name>
<evidence type="ECO:0000256" key="3">
    <source>
        <dbReference type="ARBA" id="ARBA00023125"/>
    </source>
</evidence>
<dbReference type="Pfam" id="PF00447">
    <property type="entry name" value="HSF_DNA-bind"/>
    <property type="match status" value="1"/>
</dbReference>
<keyword evidence="10" id="KW-1185">Reference proteome</keyword>
<reference evidence="9 10" key="1">
    <citation type="journal article" date="2017" name="Front. Genet.">
        <title>Draft sequencing of the heterozygous diploid genome of Satsuma (Citrus unshiu Marc.) using a hybrid assembly approach.</title>
        <authorList>
            <person name="Shimizu T."/>
            <person name="Tanizawa Y."/>
            <person name="Mochizuki T."/>
            <person name="Nagasaki H."/>
            <person name="Yoshioka T."/>
            <person name="Toyoda A."/>
            <person name="Fujiyama A."/>
            <person name="Kaminuma E."/>
            <person name="Nakamura Y."/>
        </authorList>
    </citation>
    <scope>NUCLEOTIDE SEQUENCE [LARGE SCALE GENOMIC DNA]</scope>
    <source>
        <strain evidence="10">cv. Miyagawa wase</strain>
    </source>
</reference>
<dbReference type="STRING" id="55188.A0A2H5PML6"/>
<dbReference type="SMART" id="SM00415">
    <property type="entry name" value="HSF"/>
    <property type="match status" value="1"/>
</dbReference>
<proteinExistence type="inferred from homology"/>
<dbReference type="PRINTS" id="PR00056">
    <property type="entry name" value="HSFDOMAIN"/>
</dbReference>
<feature type="region of interest" description="Disordered" evidence="7">
    <location>
        <begin position="257"/>
        <end position="288"/>
    </location>
</feature>
<feature type="compositionally biased region" description="Polar residues" evidence="7">
    <location>
        <begin position="275"/>
        <end position="287"/>
    </location>
</feature>
<dbReference type="GO" id="GO:0005634">
    <property type="term" value="C:nucleus"/>
    <property type="evidence" value="ECO:0007669"/>
    <property type="project" value="UniProtKB-SubCell"/>
</dbReference>
<dbReference type="SUPFAM" id="SSF46785">
    <property type="entry name" value="Winged helix' DNA-binding domain"/>
    <property type="match status" value="1"/>
</dbReference>
<dbReference type="GO" id="GO:0003700">
    <property type="term" value="F:DNA-binding transcription factor activity"/>
    <property type="evidence" value="ECO:0007669"/>
    <property type="project" value="InterPro"/>
</dbReference>
<keyword evidence="2" id="KW-0346">Stress response</keyword>
<feature type="region of interest" description="Disordered" evidence="7">
    <location>
        <begin position="315"/>
        <end position="339"/>
    </location>
</feature>
<sequence length="538" mass="60830">METSAASGGPGGVGGGPAPFLIKTYDMVDDSSTDEIVSWSDNKNSFVVWNPPEFARLLLPTFFKHNNFSSFIRQLNTYYEFVKICLELLRLGSSMMKMGCSRFHLIQLYLLIVDHLGNPGSSMGFRKIDPEKWEFSNDDFVKDKRHLLKNIHRRKPIHSHSHPQTQGSSVDPERATFEEQMERLSHEKSALEANIVRLKQQRSTAKIQLEDLAQRIDSMEQRQENLLTFLQKAVQNPTFVDRLARKIESMDISAYNKKRRKPQVDQSKPIVESSLLDNNSCSTSRPESGNIFHQDFSNKLRLELSPAVSDINLVSHSTQSSTEDRGSPQKKISEVEPKVAHTRTEGNLYVPETFELSDTGTSFTFKMDSTFSRKVPANDSSRVYSLQRRSTSNEEVDGHVSCHLNLTLASSPLQINRGLHSSRMPQPSKDIAKTTELRYNSNDEESDTRPFPSNRNLGHEDASIVSPQEAPNNNPAPAAAPVRVNDVFWEQFLTERPGSSDNEEASSSYRANPYEEQEDKRSGLGMSRNAKNMEQLTL</sequence>
<dbReference type="EMBL" id="BDQV01000094">
    <property type="protein sequence ID" value="GAY53593.1"/>
    <property type="molecule type" value="Genomic_DNA"/>
</dbReference>
<dbReference type="GO" id="GO:0000978">
    <property type="term" value="F:RNA polymerase II cis-regulatory region sequence-specific DNA binding"/>
    <property type="evidence" value="ECO:0007669"/>
    <property type="project" value="TreeGrafter"/>
</dbReference>
<dbReference type="PANTHER" id="PTHR10015">
    <property type="entry name" value="HEAT SHOCK TRANSCRIPTION FACTOR"/>
    <property type="match status" value="1"/>
</dbReference>
<evidence type="ECO:0000256" key="7">
    <source>
        <dbReference type="SAM" id="MobiDB-lite"/>
    </source>
</evidence>
<dbReference type="AlphaFoldDB" id="A0A2H5PML6"/>
<keyword evidence="3" id="KW-0238">DNA-binding</keyword>
<feature type="compositionally biased region" description="Low complexity" evidence="7">
    <location>
        <begin position="470"/>
        <end position="479"/>
    </location>
</feature>
<dbReference type="GO" id="GO:0006357">
    <property type="term" value="P:regulation of transcription by RNA polymerase II"/>
    <property type="evidence" value="ECO:0007669"/>
    <property type="project" value="TreeGrafter"/>
</dbReference>
<dbReference type="InterPro" id="IPR000232">
    <property type="entry name" value="HSF_DNA-bd"/>
</dbReference>
<evidence type="ECO:0000256" key="2">
    <source>
        <dbReference type="ARBA" id="ARBA00023016"/>
    </source>
</evidence>
<feature type="compositionally biased region" description="Polar residues" evidence="7">
    <location>
        <begin position="529"/>
        <end position="538"/>
    </location>
</feature>
<accession>A0A2H5PML6</accession>
<evidence type="ECO:0000313" key="9">
    <source>
        <dbReference type="EMBL" id="GAY53593.1"/>
    </source>
</evidence>
<evidence type="ECO:0000256" key="5">
    <source>
        <dbReference type="RuleBase" id="RU004020"/>
    </source>
</evidence>
<comment type="subcellular location">
    <subcellularLocation>
        <location evidence="1">Nucleus</location>
    </subcellularLocation>
</comment>
<feature type="region of interest" description="Disordered" evidence="7">
    <location>
        <begin position="493"/>
        <end position="538"/>
    </location>
</feature>
<feature type="region of interest" description="Disordered" evidence="7">
    <location>
        <begin position="376"/>
        <end position="396"/>
    </location>
</feature>
<comment type="similarity">
    <text evidence="5">Belongs to the HSF family.</text>
</comment>
<feature type="region of interest" description="Disordered" evidence="7">
    <location>
        <begin position="153"/>
        <end position="173"/>
    </location>
</feature>
<feature type="compositionally biased region" description="Polar residues" evidence="7">
    <location>
        <begin position="497"/>
        <end position="510"/>
    </location>
</feature>
<evidence type="ECO:0000256" key="1">
    <source>
        <dbReference type="ARBA" id="ARBA00004123"/>
    </source>
</evidence>
<keyword evidence="4" id="KW-0539">Nucleus</keyword>
<evidence type="ECO:0000313" key="10">
    <source>
        <dbReference type="Proteomes" id="UP000236630"/>
    </source>
</evidence>
<feature type="compositionally biased region" description="Polar residues" evidence="7">
    <location>
        <begin position="376"/>
        <end position="390"/>
    </location>
</feature>
<feature type="region of interest" description="Disordered" evidence="7">
    <location>
        <begin position="418"/>
        <end position="479"/>
    </location>
</feature>
<feature type="domain" description="HSF-type DNA-binding" evidence="8">
    <location>
        <begin position="16"/>
        <end position="154"/>
    </location>
</feature>
<dbReference type="Gene3D" id="1.10.10.10">
    <property type="entry name" value="Winged helix-like DNA-binding domain superfamily/Winged helix DNA-binding domain"/>
    <property type="match status" value="1"/>
</dbReference>
<dbReference type="PANTHER" id="PTHR10015:SF377">
    <property type="entry name" value="HEAT STRESS TRANSCRIPTION FACTOR A-5"/>
    <property type="match status" value="1"/>
</dbReference>
<protein>
    <recommendedName>
        <fullName evidence="8">HSF-type DNA-binding domain-containing protein</fullName>
    </recommendedName>
</protein>
<evidence type="ECO:0000259" key="8">
    <source>
        <dbReference type="SMART" id="SM00415"/>
    </source>
</evidence>
<evidence type="ECO:0000256" key="6">
    <source>
        <dbReference type="SAM" id="Coils"/>
    </source>
</evidence>
<dbReference type="GO" id="GO:0034605">
    <property type="term" value="P:cellular response to heat"/>
    <property type="evidence" value="ECO:0007669"/>
    <property type="project" value="TreeGrafter"/>
</dbReference>
<comment type="caution">
    <text evidence="9">The sequence shown here is derived from an EMBL/GenBank/DDBJ whole genome shotgun (WGS) entry which is preliminary data.</text>
</comment>
<feature type="coiled-coil region" evidence="6">
    <location>
        <begin position="174"/>
        <end position="222"/>
    </location>
</feature>
<gene>
    <name evidence="9" type="ORF">CUMW_150280</name>
</gene>
<feature type="compositionally biased region" description="Basic and acidic residues" evidence="7">
    <location>
        <begin position="322"/>
        <end position="339"/>
    </location>
</feature>
<dbReference type="InterPro" id="IPR036388">
    <property type="entry name" value="WH-like_DNA-bd_sf"/>
</dbReference>
<evidence type="ECO:0000256" key="4">
    <source>
        <dbReference type="ARBA" id="ARBA00023242"/>
    </source>
</evidence>
<dbReference type="InterPro" id="IPR036390">
    <property type="entry name" value="WH_DNA-bd_sf"/>
</dbReference>
<keyword evidence="6" id="KW-0175">Coiled coil</keyword>